<feature type="binding site" evidence="2">
    <location>
        <position position="82"/>
    </location>
    <ligand>
        <name>a divalent metal cation</name>
        <dbReference type="ChEBI" id="CHEBI:60240"/>
        <label>1</label>
    </ligand>
</feature>
<dbReference type="SUPFAM" id="SSF51556">
    <property type="entry name" value="Metallo-dependent hydrolases"/>
    <property type="match status" value="1"/>
</dbReference>
<evidence type="ECO:0000313" key="4">
    <source>
        <dbReference type="RefSeq" id="XP_022108727.1"/>
    </source>
</evidence>
<keyword evidence="2" id="KW-0479">Metal-binding</keyword>
<accession>A0A8B7ZUG1</accession>
<dbReference type="PANTHER" id="PTHR46363:SF1">
    <property type="entry name" value="DEOXYRIBONUCLEASE TATDN2-RELATED"/>
    <property type="match status" value="1"/>
</dbReference>
<feature type="binding site" evidence="2">
    <location>
        <position position="151"/>
    </location>
    <ligand>
        <name>a divalent metal cation</name>
        <dbReference type="ChEBI" id="CHEBI:60240"/>
        <label>2</label>
    </ligand>
</feature>
<feature type="binding site" evidence="2">
    <location>
        <position position="119"/>
    </location>
    <ligand>
        <name>a divalent metal cation</name>
        <dbReference type="ChEBI" id="CHEBI:60240"/>
        <label>2</label>
    </ligand>
</feature>
<dbReference type="GO" id="GO:0016788">
    <property type="term" value="F:hydrolase activity, acting on ester bonds"/>
    <property type="evidence" value="ECO:0007669"/>
    <property type="project" value="InterPro"/>
</dbReference>
<dbReference type="PIRSF" id="PIRSF005902">
    <property type="entry name" value="DNase_TatD"/>
    <property type="match status" value="1"/>
</dbReference>
<dbReference type="OMA" id="IHIHCYT"/>
<dbReference type="GO" id="GO:0046872">
    <property type="term" value="F:metal ion binding"/>
    <property type="evidence" value="ECO:0007669"/>
    <property type="project" value="UniProtKB-KW"/>
</dbReference>
<dbReference type="OrthoDB" id="413993at2759"/>
<dbReference type="Pfam" id="PF01026">
    <property type="entry name" value="TatD_DNase"/>
    <property type="match status" value="1"/>
</dbReference>
<dbReference type="RefSeq" id="XP_022108727.1">
    <property type="nucleotide sequence ID" value="XM_022253035.1"/>
</dbReference>
<sequence length="257" mass="29643">MGNLTDFLLDEEINTVNFRGCIANFCDENTLADEKRWEELINDKFVFPAVSLHPRHTHHFTLDTIRVIRYLLGHPKTCALGEVGLDYSRGQGKFKVVQESVLQRLLGVAIEFQKPVVLHCRDVDEESKDAEDDCLQIVSEVLPPHWKIHPHCHTNSWKRARNWCRRFPNLCIGLTPIVQWDAPGPKEVARRIPLGCLLLETNAPFFKPRWSPRTVEFSNSTDAKLVAHEIARIIRIQVEDVLRECLQNTTRIYAISM</sequence>
<evidence type="ECO:0000313" key="3">
    <source>
        <dbReference type="Proteomes" id="UP000694845"/>
    </source>
</evidence>
<name>A0A8B7ZUG1_ACAPL</name>
<evidence type="ECO:0000256" key="1">
    <source>
        <dbReference type="ARBA" id="ARBA00009275"/>
    </source>
</evidence>
<dbReference type="Gene3D" id="3.20.20.140">
    <property type="entry name" value="Metal-dependent hydrolases"/>
    <property type="match status" value="1"/>
</dbReference>
<dbReference type="AlphaFoldDB" id="A0A8B7ZUG1"/>
<dbReference type="InterPro" id="IPR001130">
    <property type="entry name" value="TatD-like"/>
</dbReference>
<reference evidence="4" key="1">
    <citation type="submission" date="2025-08" db="UniProtKB">
        <authorList>
            <consortium name="RefSeq"/>
        </authorList>
    </citation>
    <scope>IDENTIFICATION</scope>
</reference>
<dbReference type="GeneID" id="110988996"/>
<dbReference type="InterPro" id="IPR032466">
    <property type="entry name" value="Metal_Hydrolase"/>
</dbReference>
<keyword evidence="3" id="KW-1185">Reference proteome</keyword>
<dbReference type="Proteomes" id="UP000694845">
    <property type="component" value="Unplaced"/>
</dbReference>
<protein>
    <submittedName>
        <fullName evidence="4">Deoxyribonuclease TATDN2</fullName>
    </submittedName>
</protein>
<comment type="similarity">
    <text evidence="1">Belongs to the metallo-dependent hydrolases superfamily. TatD-type hydrolase family.</text>
</comment>
<gene>
    <name evidence="4" type="primary">LOC110988996</name>
</gene>
<dbReference type="PANTHER" id="PTHR46363">
    <property type="entry name" value="DEOXYRIBONUCLEASE TATDN2-RELATED"/>
    <property type="match status" value="1"/>
</dbReference>
<proteinExistence type="inferred from homology"/>
<dbReference type="KEGG" id="aplc:110988996"/>
<evidence type="ECO:0000256" key="2">
    <source>
        <dbReference type="PIRSR" id="PIRSR005902-1"/>
    </source>
</evidence>
<organism evidence="3 4">
    <name type="scientific">Acanthaster planci</name>
    <name type="common">Crown-of-thorns starfish</name>
    <dbReference type="NCBI Taxonomy" id="133434"/>
    <lineage>
        <taxon>Eukaryota</taxon>
        <taxon>Metazoa</taxon>
        <taxon>Echinodermata</taxon>
        <taxon>Eleutherozoa</taxon>
        <taxon>Asterozoa</taxon>
        <taxon>Asteroidea</taxon>
        <taxon>Valvatacea</taxon>
        <taxon>Valvatida</taxon>
        <taxon>Acanthasteridae</taxon>
        <taxon>Acanthaster</taxon>
    </lineage>
</organism>